<gene>
    <name evidence="11" type="ORF">UT63_C0071G0006</name>
</gene>
<keyword evidence="7 11" id="KW-0030">Aminoacyl-tRNA synthetase</keyword>
<evidence type="ECO:0000256" key="9">
    <source>
        <dbReference type="ARBA" id="ARBA00047671"/>
    </source>
</evidence>
<protein>
    <recommendedName>
        <fullName evidence="2">Proline--tRNA ligase</fullName>
        <ecNumber evidence="1">6.1.1.15</ecNumber>
    </recommendedName>
    <alternativeName>
        <fullName evidence="8">Prolyl-tRNA synthetase</fullName>
    </alternativeName>
</protein>
<reference evidence="11 12" key="1">
    <citation type="journal article" date="2015" name="Nature">
        <title>rRNA introns, odd ribosomes, and small enigmatic genomes across a large radiation of phyla.</title>
        <authorList>
            <person name="Brown C.T."/>
            <person name="Hug L.A."/>
            <person name="Thomas B.C."/>
            <person name="Sharon I."/>
            <person name="Castelle C.J."/>
            <person name="Singh A."/>
            <person name="Wilkins M.J."/>
            <person name="Williams K.H."/>
            <person name="Banfield J.F."/>
        </authorList>
    </citation>
    <scope>NUCLEOTIDE SEQUENCE [LARGE SCALE GENOMIC DNA]</scope>
</reference>
<dbReference type="PROSITE" id="PS50862">
    <property type="entry name" value="AA_TRNA_LIGASE_II"/>
    <property type="match status" value="1"/>
</dbReference>
<dbReference type="Pfam" id="PF03129">
    <property type="entry name" value="HGTP_anticodon"/>
    <property type="match status" value="1"/>
</dbReference>
<dbReference type="Pfam" id="PF00587">
    <property type="entry name" value="tRNA-synt_2b"/>
    <property type="match status" value="1"/>
</dbReference>
<dbReference type="PATRIC" id="fig|1618450.3.peg.1284"/>
<dbReference type="InterPro" id="IPR045864">
    <property type="entry name" value="aa-tRNA-synth_II/BPL/LPL"/>
</dbReference>
<dbReference type="PANTHER" id="PTHR42753">
    <property type="entry name" value="MITOCHONDRIAL RIBOSOME PROTEIN L39/PROLYL-TRNA LIGASE FAMILY MEMBER"/>
    <property type="match status" value="1"/>
</dbReference>
<dbReference type="EMBL" id="LBXN01000071">
    <property type="protein sequence ID" value="KKR31401.1"/>
    <property type="molecule type" value="Genomic_DNA"/>
</dbReference>
<dbReference type="SUPFAM" id="SSF55681">
    <property type="entry name" value="Class II aaRS and biotin synthetases"/>
    <property type="match status" value="1"/>
</dbReference>
<dbReference type="Gene3D" id="3.40.50.800">
    <property type="entry name" value="Anticodon-binding domain"/>
    <property type="match status" value="1"/>
</dbReference>
<evidence type="ECO:0000256" key="5">
    <source>
        <dbReference type="ARBA" id="ARBA00022840"/>
    </source>
</evidence>
<evidence type="ECO:0000256" key="2">
    <source>
        <dbReference type="ARBA" id="ARBA00019110"/>
    </source>
</evidence>
<dbReference type="GO" id="GO:0006433">
    <property type="term" value="P:prolyl-tRNA aminoacylation"/>
    <property type="evidence" value="ECO:0007669"/>
    <property type="project" value="InterPro"/>
</dbReference>
<dbReference type="GO" id="GO:0005829">
    <property type="term" value="C:cytosol"/>
    <property type="evidence" value="ECO:0007669"/>
    <property type="project" value="TreeGrafter"/>
</dbReference>
<dbReference type="CDD" id="cd00861">
    <property type="entry name" value="ProRS_anticodon_short"/>
    <property type="match status" value="1"/>
</dbReference>
<dbReference type="InterPro" id="IPR050062">
    <property type="entry name" value="Pro-tRNA_synthetase"/>
</dbReference>
<keyword evidence="4" id="KW-0547">Nucleotide-binding</keyword>
<evidence type="ECO:0000256" key="7">
    <source>
        <dbReference type="ARBA" id="ARBA00023146"/>
    </source>
</evidence>
<evidence type="ECO:0000313" key="11">
    <source>
        <dbReference type="EMBL" id="KKR31401.1"/>
    </source>
</evidence>
<sequence length="412" mass="47639">MLYSKLFPKTRKDVPQGAESINHQLLVRAGFIDQLMAGSWTLLPLGWRVVTKINNIIREELNKIDAEEMLMPLMHPKEIWNETGRWDKASDIMYKLKDQHEKEYALSFTHEEIVMDLLRKFIKSYKDLPVSIYHFSTKFRNEPRARSGILRGREFMMKDQYSAHVSEEDMMNYYQKVKEAYLKIFARLGFKVRVTEASGGVFTDKHTHEFQVLSDSGEDTIYFCDKCEWGANQEIFSGKEGDLCPSCKEGKIVSSKSIEVGNIFPLGTFYSEKMRATYTDEKGERKPLWFGSYGIGPTRVMGTIVEVSHDDRGIIWFPQIAPFSVHLISLKGAEARGEEIYNKLLEKNIEVLWDDRDESPGVKFSDADLIGIPVRLVVSQRTGEKIEFKRRTEKESQLLELVEVEKILSSRM</sequence>
<accession>A0A0G0Q205</accession>
<dbReference type="GO" id="GO:0005524">
    <property type="term" value="F:ATP binding"/>
    <property type="evidence" value="ECO:0007669"/>
    <property type="project" value="UniProtKB-KW"/>
</dbReference>
<name>A0A0G0Q205_9BACT</name>
<dbReference type="CDD" id="cd00779">
    <property type="entry name" value="ProRS_core_prok"/>
    <property type="match status" value="1"/>
</dbReference>
<comment type="catalytic activity">
    <reaction evidence="9">
        <text>tRNA(Pro) + L-proline + ATP = L-prolyl-tRNA(Pro) + AMP + diphosphate</text>
        <dbReference type="Rhea" id="RHEA:14305"/>
        <dbReference type="Rhea" id="RHEA-COMP:9700"/>
        <dbReference type="Rhea" id="RHEA-COMP:9702"/>
        <dbReference type="ChEBI" id="CHEBI:30616"/>
        <dbReference type="ChEBI" id="CHEBI:33019"/>
        <dbReference type="ChEBI" id="CHEBI:60039"/>
        <dbReference type="ChEBI" id="CHEBI:78442"/>
        <dbReference type="ChEBI" id="CHEBI:78532"/>
        <dbReference type="ChEBI" id="CHEBI:456215"/>
        <dbReference type="EC" id="6.1.1.15"/>
    </reaction>
</comment>
<keyword evidence="5" id="KW-0067">ATP-binding</keyword>
<evidence type="ECO:0000256" key="6">
    <source>
        <dbReference type="ARBA" id="ARBA00022917"/>
    </source>
</evidence>
<dbReference type="InterPro" id="IPR002314">
    <property type="entry name" value="aa-tRNA-synt_IIb"/>
</dbReference>
<feature type="domain" description="Aminoacyl-transfer RNA synthetases class-II family profile" evidence="10">
    <location>
        <begin position="38"/>
        <end position="322"/>
    </location>
</feature>
<dbReference type="AlphaFoldDB" id="A0A0G0Q205"/>
<dbReference type="PANTHER" id="PTHR42753:SF2">
    <property type="entry name" value="PROLINE--TRNA LIGASE"/>
    <property type="match status" value="1"/>
</dbReference>
<evidence type="ECO:0000259" key="10">
    <source>
        <dbReference type="PROSITE" id="PS50862"/>
    </source>
</evidence>
<dbReference type="GO" id="GO:0004827">
    <property type="term" value="F:proline-tRNA ligase activity"/>
    <property type="evidence" value="ECO:0007669"/>
    <property type="project" value="UniProtKB-EC"/>
</dbReference>
<evidence type="ECO:0000256" key="3">
    <source>
        <dbReference type="ARBA" id="ARBA00022598"/>
    </source>
</evidence>
<dbReference type="Gene3D" id="3.30.930.10">
    <property type="entry name" value="Bira Bifunctional Protein, Domain 2"/>
    <property type="match status" value="1"/>
</dbReference>
<keyword evidence="3" id="KW-0436">Ligase</keyword>
<dbReference type="InterPro" id="IPR006195">
    <property type="entry name" value="aa-tRNA-synth_II"/>
</dbReference>
<evidence type="ECO:0000256" key="8">
    <source>
        <dbReference type="ARBA" id="ARBA00029731"/>
    </source>
</evidence>
<dbReference type="InterPro" id="IPR004154">
    <property type="entry name" value="Anticodon-bd"/>
</dbReference>
<organism evidence="11 12">
    <name type="scientific">Candidatus Gottesmanbacteria bacterium GW2011_GWC2_39_8</name>
    <dbReference type="NCBI Taxonomy" id="1618450"/>
    <lineage>
        <taxon>Bacteria</taxon>
        <taxon>Candidatus Gottesmaniibacteriota</taxon>
    </lineage>
</organism>
<dbReference type="InterPro" id="IPR002316">
    <property type="entry name" value="Pro-tRNA-ligase_IIa"/>
</dbReference>
<evidence type="ECO:0000313" key="12">
    <source>
        <dbReference type="Proteomes" id="UP000034539"/>
    </source>
</evidence>
<dbReference type="InterPro" id="IPR033730">
    <property type="entry name" value="ProRS_core_prok"/>
</dbReference>
<comment type="caution">
    <text evidence="11">The sequence shown here is derived from an EMBL/GenBank/DDBJ whole genome shotgun (WGS) entry which is preliminary data.</text>
</comment>
<dbReference type="EC" id="6.1.1.15" evidence="1"/>
<dbReference type="SUPFAM" id="SSF52954">
    <property type="entry name" value="Class II aaRS ABD-related"/>
    <property type="match status" value="1"/>
</dbReference>
<dbReference type="PRINTS" id="PR01046">
    <property type="entry name" value="TRNASYNTHPRO"/>
</dbReference>
<proteinExistence type="predicted"/>
<dbReference type="InterPro" id="IPR036621">
    <property type="entry name" value="Anticodon-bd_dom_sf"/>
</dbReference>
<dbReference type="InterPro" id="IPR044140">
    <property type="entry name" value="ProRS_anticodon_short"/>
</dbReference>
<dbReference type="Proteomes" id="UP000034539">
    <property type="component" value="Unassembled WGS sequence"/>
</dbReference>
<keyword evidence="6" id="KW-0648">Protein biosynthesis</keyword>
<evidence type="ECO:0000256" key="4">
    <source>
        <dbReference type="ARBA" id="ARBA00022741"/>
    </source>
</evidence>
<evidence type="ECO:0000256" key="1">
    <source>
        <dbReference type="ARBA" id="ARBA00012831"/>
    </source>
</evidence>